<keyword evidence="3" id="KW-0862">Zinc</keyword>
<evidence type="ECO:0000256" key="4">
    <source>
        <dbReference type="PROSITE-ProRule" id="PRU00175"/>
    </source>
</evidence>
<sequence>MKQTQYLVLQMQSTNKLISNYYQIYQYNESLYIGFQSSYEANIIVRIQQINSNQCILNCQNGTECKYQFCSCNLYQIGQDCNLIIDDLTTQQIFQGGKIYYVDVQKIQKENEEILLQFQNSTSFYGFCITQNFNINQISNQTNKTLYISIDQIKQCHNNVLNLKEQFNYTVNFYYLVYFNSNYLIYLESPVQNSDNYLLIIVLSTILSVATICFIFCIIKSKCYKKQNGQKKSELKYEIKNVPSLIEKFFPSQEFLALRNKCEKFITLNQCLICLDIFYDESPVRVTYCNHIFHTSCFDKWMNIHKSCPNCRSLFDQESILKYYISNKKDSDMLQWSSRTDEIKINLRPLINETQQQQPQVSQLDSQRNIQAF</sequence>
<accession>A0A8S1K5V1</accession>
<evidence type="ECO:0000256" key="5">
    <source>
        <dbReference type="SAM" id="Phobius"/>
    </source>
</evidence>
<keyword evidence="5" id="KW-0472">Membrane</keyword>
<dbReference type="PROSITE" id="PS50089">
    <property type="entry name" value="ZF_RING_2"/>
    <property type="match status" value="1"/>
</dbReference>
<proteinExistence type="predicted"/>
<dbReference type="SMART" id="SM00184">
    <property type="entry name" value="RING"/>
    <property type="match status" value="1"/>
</dbReference>
<dbReference type="InterPro" id="IPR052788">
    <property type="entry name" value="RING-type_E3_ligase_ATL"/>
</dbReference>
<dbReference type="Proteomes" id="UP000692954">
    <property type="component" value="Unassembled WGS sequence"/>
</dbReference>
<dbReference type="PANTHER" id="PTHR45798">
    <property type="entry name" value="RING-H2 FINGER PROTEIN ATL61-RELATED-RELATED"/>
    <property type="match status" value="1"/>
</dbReference>
<dbReference type="PANTHER" id="PTHR45798:SF97">
    <property type="entry name" value="ALCOHOL-SENSITIVE RING FINGER PROTEIN 1"/>
    <property type="match status" value="1"/>
</dbReference>
<comment type="caution">
    <text evidence="7">The sequence shown here is derived from an EMBL/GenBank/DDBJ whole genome shotgun (WGS) entry which is preliminary data.</text>
</comment>
<keyword evidence="8" id="KW-1185">Reference proteome</keyword>
<dbReference type="Pfam" id="PF13639">
    <property type="entry name" value="zf-RING_2"/>
    <property type="match status" value="1"/>
</dbReference>
<keyword evidence="5" id="KW-1133">Transmembrane helix</keyword>
<feature type="domain" description="RING-type" evidence="6">
    <location>
        <begin position="271"/>
        <end position="312"/>
    </location>
</feature>
<evidence type="ECO:0000313" key="7">
    <source>
        <dbReference type="EMBL" id="CAD8050197.1"/>
    </source>
</evidence>
<protein>
    <recommendedName>
        <fullName evidence="6">RING-type domain-containing protein</fullName>
    </recommendedName>
</protein>
<keyword evidence="2 4" id="KW-0863">Zinc-finger</keyword>
<name>A0A8S1K5V1_9CILI</name>
<feature type="transmembrane region" description="Helical" evidence="5">
    <location>
        <begin position="197"/>
        <end position="219"/>
    </location>
</feature>
<evidence type="ECO:0000256" key="1">
    <source>
        <dbReference type="ARBA" id="ARBA00022723"/>
    </source>
</evidence>
<dbReference type="EMBL" id="CAJJDN010000004">
    <property type="protein sequence ID" value="CAD8050197.1"/>
    <property type="molecule type" value="Genomic_DNA"/>
</dbReference>
<keyword evidence="5" id="KW-0812">Transmembrane</keyword>
<evidence type="ECO:0000313" key="8">
    <source>
        <dbReference type="Proteomes" id="UP000692954"/>
    </source>
</evidence>
<dbReference type="InterPro" id="IPR001841">
    <property type="entry name" value="Znf_RING"/>
</dbReference>
<evidence type="ECO:0000259" key="6">
    <source>
        <dbReference type="PROSITE" id="PS50089"/>
    </source>
</evidence>
<evidence type="ECO:0000256" key="3">
    <source>
        <dbReference type="ARBA" id="ARBA00022833"/>
    </source>
</evidence>
<evidence type="ECO:0000256" key="2">
    <source>
        <dbReference type="ARBA" id="ARBA00022771"/>
    </source>
</evidence>
<dbReference type="OrthoDB" id="8062037at2759"/>
<reference evidence="7" key="1">
    <citation type="submission" date="2021-01" db="EMBL/GenBank/DDBJ databases">
        <authorList>
            <consortium name="Genoscope - CEA"/>
            <person name="William W."/>
        </authorList>
    </citation>
    <scope>NUCLEOTIDE SEQUENCE</scope>
</reference>
<dbReference type="GO" id="GO:0008270">
    <property type="term" value="F:zinc ion binding"/>
    <property type="evidence" value="ECO:0007669"/>
    <property type="project" value="UniProtKB-KW"/>
</dbReference>
<dbReference type="AlphaFoldDB" id="A0A8S1K5V1"/>
<keyword evidence="1" id="KW-0479">Metal-binding</keyword>
<gene>
    <name evidence="7" type="ORF">PSON_ATCC_30995.1.T0040522</name>
</gene>
<organism evidence="7 8">
    <name type="scientific">Paramecium sonneborni</name>
    <dbReference type="NCBI Taxonomy" id="65129"/>
    <lineage>
        <taxon>Eukaryota</taxon>
        <taxon>Sar</taxon>
        <taxon>Alveolata</taxon>
        <taxon>Ciliophora</taxon>
        <taxon>Intramacronucleata</taxon>
        <taxon>Oligohymenophorea</taxon>
        <taxon>Peniculida</taxon>
        <taxon>Parameciidae</taxon>
        <taxon>Paramecium</taxon>
    </lineage>
</organism>